<feature type="domain" description="Polymerase nucleotidyl transferase" evidence="1">
    <location>
        <begin position="19"/>
        <end position="56"/>
    </location>
</feature>
<keyword evidence="3" id="KW-1185">Reference proteome</keyword>
<dbReference type="Gene3D" id="3.30.460.10">
    <property type="entry name" value="Beta Polymerase, domain 2"/>
    <property type="match status" value="1"/>
</dbReference>
<dbReference type="GO" id="GO:0016779">
    <property type="term" value="F:nucleotidyltransferase activity"/>
    <property type="evidence" value="ECO:0007669"/>
    <property type="project" value="InterPro"/>
</dbReference>
<dbReference type="RefSeq" id="WP_264843838.1">
    <property type="nucleotide sequence ID" value="NZ_AP025628.1"/>
</dbReference>
<evidence type="ECO:0000259" key="1">
    <source>
        <dbReference type="Pfam" id="PF01909"/>
    </source>
</evidence>
<gene>
    <name evidence="2" type="ORF">caldi_08260</name>
</gene>
<evidence type="ECO:0000313" key="3">
    <source>
        <dbReference type="Proteomes" id="UP001163687"/>
    </source>
</evidence>
<organism evidence="2 3">
    <name type="scientific">Caldinitratiruptor microaerophilus</name>
    <dbReference type="NCBI Taxonomy" id="671077"/>
    <lineage>
        <taxon>Bacteria</taxon>
        <taxon>Bacillati</taxon>
        <taxon>Bacillota</taxon>
        <taxon>Clostridia</taxon>
        <taxon>Eubacteriales</taxon>
        <taxon>Symbiobacteriaceae</taxon>
        <taxon>Caldinitratiruptor</taxon>
    </lineage>
</organism>
<dbReference type="PANTHER" id="PTHR33933">
    <property type="entry name" value="NUCLEOTIDYLTRANSFERASE"/>
    <property type="match status" value="1"/>
</dbReference>
<dbReference type="SUPFAM" id="SSF81301">
    <property type="entry name" value="Nucleotidyltransferase"/>
    <property type="match status" value="1"/>
</dbReference>
<dbReference type="InterPro" id="IPR052548">
    <property type="entry name" value="Type_VII_TA_antitoxin"/>
</dbReference>
<name>A0AA35G755_9FIRM</name>
<dbReference type="Proteomes" id="UP001163687">
    <property type="component" value="Chromosome"/>
</dbReference>
<dbReference type="EMBL" id="AP025628">
    <property type="protein sequence ID" value="BDG59736.1"/>
    <property type="molecule type" value="Genomic_DNA"/>
</dbReference>
<dbReference type="Pfam" id="PF01909">
    <property type="entry name" value="NTP_transf_2"/>
    <property type="match status" value="1"/>
</dbReference>
<dbReference type="CDD" id="cd05403">
    <property type="entry name" value="NT_KNTase_like"/>
    <property type="match status" value="1"/>
</dbReference>
<dbReference type="InterPro" id="IPR043519">
    <property type="entry name" value="NT_sf"/>
</dbReference>
<dbReference type="KEGG" id="cmic:caldi_08260"/>
<reference evidence="2" key="1">
    <citation type="submission" date="2022-03" db="EMBL/GenBank/DDBJ databases">
        <title>Complete genome sequence of Caldinitratiruptor microaerophilus.</title>
        <authorList>
            <person name="Mukaiyama R."/>
            <person name="Nishiyama T."/>
            <person name="Ueda K."/>
        </authorList>
    </citation>
    <scope>NUCLEOTIDE SEQUENCE</scope>
    <source>
        <strain evidence="2">JCM 16183</strain>
    </source>
</reference>
<accession>A0AA35G755</accession>
<protein>
    <recommendedName>
        <fullName evidence="1">Polymerase nucleotidyl transferase domain-containing protein</fullName>
    </recommendedName>
</protein>
<proteinExistence type="predicted"/>
<dbReference type="AlphaFoldDB" id="A0AA35G755"/>
<sequence>MNHRDIEPILKEFTTSLVRALGPALKRVLLFGSYARGEAGPDSDIDVLVVVEGNGSTREQVIDVAADVSLKYSVVLAPLIRTASAWRRLEATQAPITQSIAREGIVLWPNPTS</sequence>
<dbReference type="PANTHER" id="PTHR33933:SF1">
    <property type="entry name" value="PROTEIN ADENYLYLTRANSFERASE MNTA-RELATED"/>
    <property type="match status" value="1"/>
</dbReference>
<evidence type="ECO:0000313" key="2">
    <source>
        <dbReference type="EMBL" id="BDG59736.1"/>
    </source>
</evidence>
<dbReference type="InterPro" id="IPR002934">
    <property type="entry name" value="Polymerase_NTP_transf_dom"/>
</dbReference>